<feature type="region of interest" description="Disordered" evidence="1">
    <location>
        <begin position="455"/>
        <end position="477"/>
    </location>
</feature>
<protein>
    <submittedName>
        <fullName evidence="2">Uncharacterized protein</fullName>
    </submittedName>
</protein>
<dbReference type="Proteomes" id="UP001430356">
    <property type="component" value="Unassembled WGS sequence"/>
</dbReference>
<dbReference type="SUPFAM" id="SSF52047">
    <property type="entry name" value="RNI-like"/>
    <property type="match status" value="1"/>
</dbReference>
<accession>A0AAW0EVK2</accession>
<dbReference type="Gene3D" id="3.80.10.10">
    <property type="entry name" value="Ribonuclease Inhibitor"/>
    <property type="match status" value="1"/>
</dbReference>
<dbReference type="AlphaFoldDB" id="A0AAW0EVK2"/>
<dbReference type="InterPro" id="IPR051341">
    <property type="entry name" value="Zyg-11_UBL_adapter"/>
</dbReference>
<organism evidence="2 3">
    <name type="scientific">Novymonas esmeraldas</name>
    <dbReference type="NCBI Taxonomy" id="1808958"/>
    <lineage>
        <taxon>Eukaryota</taxon>
        <taxon>Discoba</taxon>
        <taxon>Euglenozoa</taxon>
        <taxon>Kinetoplastea</taxon>
        <taxon>Metakinetoplastina</taxon>
        <taxon>Trypanosomatida</taxon>
        <taxon>Trypanosomatidae</taxon>
        <taxon>Novymonas</taxon>
    </lineage>
</organism>
<keyword evidence="3" id="KW-1185">Reference proteome</keyword>
<dbReference type="PANTHER" id="PTHR12904">
    <property type="match status" value="1"/>
</dbReference>
<sequence>MTTGRAAHVSHADRLALVAAYWPSAVHSGGADGQPPQRRLPLAWVACSPSARTVAEQQHAWVVLPYTHAGGRRAGEGPYGAVENTFGAGLANATMQPRVLQVALGTGDAVSAQAPSRPAAGEAKRPRWSKRVLSWLGWTADSLADVDHAASLMKPVTPAVDGDGVMEAAEAARRCGVHLGGLTVVLVSGVHMLETTGVAPAVRPQRNATGADAAPAPPHLLFATTTSCGGTTSSVLAVPPNAAVYDAIATDGDGTPPTHSSSIFRKGAVLHGEDGGANNEASHDPKTAASVQVVQQFCALQQRLGWVTPHDTQAAANAASVDLLSTVWYRQVFVGTAAATDEVLCGVSQWWLQRPIRAGELPTANLLASLTAPASGGGGGSACTLPAPQLHVKYVADVFADLWWPHRIITVVQHRHAALAERAAQPMRGLVLVWVLLTVLVEAVLYGVPYATRQPRGGVEHPSRNRDPHGSHSAPATDSASLVSAFFKLGGAYGRDHVASLDVGRTGVRGTHLLAYVMGCVLADDATAAAAAPRARLRALDVAGCTQLRHRDGELHALADTLHQFGRRAATRLAATPPTAPASVLAVADVLLSLSWQDSASSRGRSAAGIALALLTHHGQLTWVCGAGSDMDSPALRELGEYALLAEALAATHQPQLRGQPYPRCTLRALDLTSALSVDNVNALGYLTQLEQLLLPFTYVDDVGIARLDGHACGQDLGAFLVLCNAADRGTATAQLQSSAQAALQNTVEALQQLVLSAEGNGVRGRTGYLATLQALHRRFCSHLYHLDLTYCLRVSSVRGLVMQERLELLNISQTRVNKAGLLSGTNGLPSPNTTAPATPSCRTPPLRLFMAEMCEHLSDLSGLAPIVTLECVIVRSGSLGDDGLRPMCTPNMRHLRLLNLSYCDRLHHIGCLTQLPALETLIIDNTDVTPAEVKLLRPIPSLRTLSLRCCTEFAVIGKGLPALESAIGTFAALQRYIYEDLAGDEELRKKSD</sequence>
<gene>
    <name evidence="2" type="ORF">NESM_000710200</name>
</gene>
<dbReference type="InterPro" id="IPR032675">
    <property type="entry name" value="LRR_dom_sf"/>
</dbReference>
<name>A0AAW0EVK2_9TRYP</name>
<evidence type="ECO:0000313" key="3">
    <source>
        <dbReference type="Proteomes" id="UP001430356"/>
    </source>
</evidence>
<reference evidence="2 3" key="1">
    <citation type="journal article" date="2021" name="MBio">
        <title>A New Model Trypanosomatid, Novymonas esmeraldas: Genomic Perception of Its 'Candidatus Pandoraea novymonadis' Endosymbiont.</title>
        <authorList>
            <person name="Zakharova A."/>
            <person name="Saura A."/>
            <person name="Butenko A."/>
            <person name="Podesvova L."/>
            <person name="Warmusova S."/>
            <person name="Kostygov A.Y."/>
            <person name="Nenarokova A."/>
            <person name="Lukes J."/>
            <person name="Opperdoes F.R."/>
            <person name="Yurchenko V."/>
        </authorList>
    </citation>
    <scope>NUCLEOTIDE SEQUENCE [LARGE SCALE GENOMIC DNA]</scope>
    <source>
        <strain evidence="2 3">E262AT.01</strain>
    </source>
</reference>
<evidence type="ECO:0000313" key="2">
    <source>
        <dbReference type="EMBL" id="KAK7197596.1"/>
    </source>
</evidence>
<proteinExistence type="predicted"/>
<comment type="caution">
    <text evidence="2">The sequence shown here is derived from an EMBL/GenBank/DDBJ whole genome shotgun (WGS) entry which is preliminary data.</text>
</comment>
<evidence type="ECO:0000256" key="1">
    <source>
        <dbReference type="SAM" id="MobiDB-lite"/>
    </source>
</evidence>
<dbReference type="PANTHER" id="PTHR12904:SF23">
    <property type="entry name" value="PROTEIN ZER-1 HOMOLOG"/>
    <property type="match status" value="1"/>
</dbReference>
<dbReference type="EMBL" id="JAECZO010000112">
    <property type="protein sequence ID" value="KAK7197596.1"/>
    <property type="molecule type" value="Genomic_DNA"/>
</dbReference>
<feature type="compositionally biased region" description="Basic and acidic residues" evidence="1">
    <location>
        <begin position="458"/>
        <end position="470"/>
    </location>
</feature>